<dbReference type="RefSeq" id="WP_345074043.1">
    <property type="nucleotide sequence ID" value="NZ_BAABDJ010000035.1"/>
</dbReference>
<organism evidence="3 4">
    <name type="scientific">Hymenobacter fastidiosus</name>
    <dbReference type="NCBI Taxonomy" id="486264"/>
    <lineage>
        <taxon>Bacteria</taxon>
        <taxon>Pseudomonadati</taxon>
        <taxon>Bacteroidota</taxon>
        <taxon>Cytophagia</taxon>
        <taxon>Cytophagales</taxon>
        <taxon>Hymenobacteraceae</taxon>
        <taxon>Hymenobacter</taxon>
    </lineage>
</organism>
<dbReference type="NCBIfam" id="TIGR04183">
    <property type="entry name" value="Por_Secre_tail"/>
    <property type="match status" value="1"/>
</dbReference>
<dbReference type="EMBL" id="BAABDJ010000035">
    <property type="protein sequence ID" value="GAA4014429.1"/>
    <property type="molecule type" value="Genomic_DNA"/>
</dbReference>
<dbReference type="InterPro" id="IPR026444">
    <property type="entry name" value="Secre_tail"/>
</dbReference>
<dbReference type="Pfam" id="PF18962">
    <property type="entry name" value="Por_Secre_tail"/>
    <property type="match status" value="1"/>
</dbReference>
<protein>
    <recommendedName>
        <fullName evidence="2">Secretion system C-terminal sorting domain-containing protein</fullName>
    </recommendedName>
</protein>
<gene>
    <name evidence="3" type="ORF">GCM10022408_29550</name>
</gene>
<evidence type="ECO:0000313" key="3">
    <source>
        <dbReference type="EMBL" id="GAA4014429.1"/>
    </source>
</evidence>
<proteinExistence type="predicted"/>
<reference evidence="4" key="1">
    <citation type="journal article" date="2019" name="Int. J. Syst. Evol. Microbiol.">
        <title>The Global Catalogue of Microorganisms (GCM) 10K type strain sequencing project: providing services to taxonomists for standard genome sequencing and annotation.</title>
        <authorList>
            <consortium name="The Broad Institute Genomics Platform"/>
            <consortium name="The Broad Institute Genome Sequencing Center for Infectious Disease"/>
            <person name="Wu L."/>
            <person name="Ma J."/>
        </authorList>
    </citation>
    <scope>NUCLEOTIDE SEQUENCE [LARGE SCALE GENOMIC DNA]</scope>
    <source>
        <strain evidence="4">JCM 17224</strain>
    </source>
</reference>
<feature type="signal peptide" evidence="1">
    <location>
        <begin position="1"/>
        <end position="19"/>
    </location>
</feature>
<evidence type="ECO:0000256" key="1">
    <source>
        <dbReference type="SAM" id="SignalP"/>
    </source>
</evidence>
<feature type="domain" description="Secretion system C-terminal sorting" evidence="2">
    <location>
        <begin position="186"/>
        <end position="243"/>
    </location>
</feature>
<name>A0ABP7SNY7_9BACT</name>
<keyword evidence="1" id="KW-0732">Signal</keyword>
<accession>A0ABP7SNY7</accession>
<evidence type="ECO:0000259" key="2">
    <source>
        <dbReference type="Pfam" id="PF18962"/>
    </source>
</evidence>
<feature type="chain" id="PRO_5045400123" description="Secretion system C-terminal sorting domain-containing protein" evidence="1">
    <location>
        <begin position="20"/>
        <end position="248"/>
    </location>
</feature>
<keyword evidence="4" id="KW-1185">Reference proteome</keyword>
<comment type="caution">
    <text evidence="3">The sequence shown here is derived from an EMBL/GenBank/DDBJ whole genome shotgun (WGS) entry which is preliminary data.</text>
</comment>
<dbReference type="Proteomes" id="UP001500567">
    <property type="component" value="Unassembled WGS sequence"/>
</dbReference>
<evidence type="ECO:0000313" key="4">
    <source>
        <dbReference type="Proteomes" id="UP001500567"/>
    </source>
</evidence>
<sequence>MKHILLGFGLFLSALSGQAQVTNTFSGALTAADPTIPGVRMDRSGITAACATTRVYPGVAKNNSIGVRYDSYTITNPSTTTPVCATLTLTPACSEGTSDYLFCSVYLNSFDKTNLATNYRSDMGSSPTTAPLSMGVKVSPGEKLVVVISGVTAASTCSAYSLTVAAPIALSVRGGQLAAAATLSAYPNPVEDVLHITAANAGSYTLYNATGAVVQQIEGSEVSLRNLPGGVYLLQQNTTKAATRIVKL</sequence>